<keyword evidence="2" id="KW-1185">Reference proteome</keyword>
<evidence type="ECO:0000313" key="2">
    <source>
        <dbReference type="Proteomes" id="UP000650833"/>
    </source>
</evidence>
<evidence type="ECO:0008006" key="3">
    <source>
        <dbReference type="Google" id="ProtNLM"/>
    </source>
</evidence>
<dbReference type="Proteomes" id="UP000650833">
    <property type="component" value="Unassembled WGS sequence"/>
</dbReference>
<reference evidence="1" key="1">
    <citation type="submission" date="2020-12" db="EMBL/GenBank/DDBJ databases">
        <title>Metabolic potential, ecology and presence of endohyphal bacteria is reflected in genomic diversity of Mucoromycotina.</title>
        <authorList>
            <person name="Muszewska A."/>
            <person name="Okrasinska A."/>
            <person name="Steczkiewicz K."/>
            <person name="Drgas O."/>
            <person name="Orlowska M."/>
            <person name="Perlinska-Lenart U."/>
            <person name="Aleksandrzak-Piekarczyk T."/>
            <person name="Szatraj K."/>
            <person name="Zielenkiewicz U."/>
            <person name="Pilsyk S."/>
            <person name="Malc E."/>
            <person name="Mieczkowski P."/>
            <person name="Kruszewska J.S."/>
            <person name="Biernat P."/>
            <person name="Pawlowska J."/>
        </authorList>
    </citation>
    <scope>NUCLEOTIDE SEQUENCE</scope>
    <source>
        <strain evidence="1">CBS 226.32</strain>
    </source>
</reference>
<gene>
    <name evidence="1" type="ORF">INT46_008585</name>
</gene>
<name>A0A8H7QBS1_9FUNG</name>
<dbReference type="EMBL" id="JAEPRC010001230">
    <property type="protein sequence ID" value="KAG2189722.1"/>
    <property type="molecule type" value="Genomic_DNA"/>
</dbReference>
<protein>
    <recommendedName>
        <fullName evidence="3">Reverse transcriptase domain-containing protein</fullName>
    </recommendedName>
</protein>
<comment type="caution">
    <text evidence="1">The sequence shown here is derived from an EMBL/GenBank/DDBJ whole genome shotgun (WGS) entry which is preliminary data.</text>
</comment>
<dbReference type="OrthoDB" id="2282358at2759"/>
<evidence type="ECO:0000313" key="1">
    <source>
        <dbReference type="EMBL" id="KAG2189722.1"/>
    </source>
</evidence>
<accession>A0A8H7QBS1</accession>
<organism evidence="1 2">
    <name type="scientific">Mucor plumbeus</name>
    <dbReference type="NCBI Taxonomy" id="97098"/>
    <lineage>
        <taxon>Eukaryota</taxon>
        <taxon>Fungi</taxon>
        <taxon>Fungi incertae sedis</taxon>
        <taxon>Mucoromycota</taxon>
        <taxon>Mucoromycotina</taxon>
        <taxon>Mucoromycetes</taxon>
        <taxon>Mucorales</taxon>
        <taxon>Mucorineae</taxon>
        <taxon>Mucoraceae</taxon>
        <taxon>Mucor</taxon>
    </lineage>
</organism>
<sequence length="285" mass="33135">MAFIVGKIINPYQAGFLQNHFIRDNGMALSMVLDQAKCYCHQGAGLLLDQEKAYDCVLCIYRLRSIQLFFGNDMSISINGYYTQAVCQERGIMQGKPLSPFLLSIIQVSQRRGFQIKGALAPPPARSTIENSPFDNNVKFMVRDNSLSSPPFIKANQKFLENVKKCSIYQFVWNKKATLLREEKMFLPRHFGDLAVLEPQIQCLILQKRWQNYIFDPLKYPSFLFALMIHHLLLLPLSSDFPFTAAFLDAQYRKLKLFHKNLTIWHYIFELFDYFNYANLNVLET</sequence>
<dbReference type="AlphaFoldDB" id="A0A8H7QBS1"/>
<proteinExistence type="predicted"/>